<dbReference type="Proteomes" id="UP000292639">
    <property type="component" value="Unassembled WGS sequence"/>
</dbReference>
<keyword evidence="7" id="KW-1185">Reference proteome</keyword>
<dbReference type="PROSITE" id="PS51007">
    <property type="entry name" value="CYTC"/>
    <property type="match status" value="1"/>
</dbReference>
<keyword evidence="1 4" id="KW-0349">Heme</keyword>
<evidence type="ECO:0000259" key="5">
    <source>
        <dbReference type="PROSITE" id="PS51007"/>
    </source>
</evidence>
<feature type="domain" description="Cytochrome c" evidence="5">
    <location>
        <begin position="14"/>
        <end position="90"/>
    </location>
</feature>
<organism evidence="6 7">
    <name type="scientific">Stutzerimonas kirkiae</name>
    <dbReference type="NCBI Taxonomy" id="2211392"/>
    <lineage>
        <taxon>Bacteria</taxon>
        <taxon>Pseudomonadati</taxon>
        <taxon>Pseudomonadota</taxon>
        <taxon>Gammaproteobacteria</taxon>
        <taxon>Pseudomonadales</taxon>
        <taxon>Pseudomonadaceae</taxon>
        <taxon>Stutzerimonas</taxon>
    </lineage>
</organism>
<reference evidence="6 7" key="1">
    <citation type="submission" date="2018-06" db="EMBL/GenBank/DDBJ databases">
        <title>Three novel Pseudomonas species isolated from symptomatic oak.</title>
        <authorList>
            <person name="Bueno-Gonzalez V."/>
            <person name="Brady C."/>
        </authorList>
    </citation>
    <scope>NUCLEOTIDE SEQUENCE [LARGE SCALE GENOMIC DNA]</scope>
    <source>
        <strain evidence="6 7">P17C</strain>
    </source>
</reference>
<dbReference type="GO" id="GO:0009055">
    <property type="term" value="F:electron transfer activity"/>
    <property type="evidence" value="ECO:0007669"/>
    <property type="project" value="InterPro"/>
</dbReference>
<dbReference type="InterPro" id="IPR036909">
    <property type="entry name" value="Cyt_c-like_dom_sf"/>
</dbReference>
<evidence type="ECO:0000256" key="2">
    <source>
        <dbReference type="ARBA" id="ARBA00022723"/>
    </source>
</evidence>
<evidence type="ECO:0000313" key="6">
    <source>
        <dbReference type="EMBL" id="TBU93279.1"/>
    </source>
</evidence>
<protein>
    <submittedName>
        <fullName evidence="6">Cytochrome C</fullName>
    </submittedName>
</protein>
<name>A0A4V6MX95_9GAMM</name>
<dbReference type="SUPFAM" id="SSF46626">
    <property type="entry name" value="Cytochrome c"/>
    <property type="match status" value="1"/>
</dbReference>
<comment type="caution">
    <text evidence="6">The sequence shown here is derived from an EMBL/GenBank/DDBJ whole genome shotgun (WGS) entry which is preliminary data.</text>
</comment>
<dbReference type="EMBL" id="QJUP01000021">
    <property type="protein sequence ID" value="TBU93279.1"/>
    <property type="molecule type" value="Genomic_DNA"/>
</dbReference>
<dbReference type="AlphaFoldDB" id="A0A4V6MX95"/>
<gene>
    <name evidence="6" type="ORF">DNJ96_14150</name>
</gene>
<keyword evidence="2 4" id="KW-0479">Metal-binding</keyword>
<dbReference type="GO" id="GO:0020037">
    <property type="term" value="F:heme binding"/>
    <property type="evidence" value="ECO:0007669"/>
    <property type="project" value="InterPro"/>
</dbReference>
<dbReference type="Gene3D" id="1.10.760.10">
    <property type="entry name" value="Cytochrome c-like domain"/>
    <property type="match status" value="1"/>
</dbReference>
<dbReference type="InterPro" id="IPR009056">
    <property type="entry name" value="Cyt_c-like_dom"/>
</dbReference>
<evidence type="ECO:0000256" key="1">
    <source>
        <dbReference type="ARBA" id="ARBA00022617"/>
    </source>
</evidence>
<evidence type="ECO:0000313" key="7">
    <source>
        <dbReference type="Proteomes" id="UP000292639"/>
    </source>
</evidence>
<dbReference type="RefSeq" id="WP_131184982.1">
    <property type="nucleotide sequence ID" value="NZ_QJUO01000020.1"/>
</dbReference>
<sequence length="140" mass="15340">MTLLGLLAMSGAQADERSPKANYLLRCSGCHALDGSGTEAGGVPPFPGFISTLLDDPQGRLYLMHVPGVVASSLSDKEIAEVMNYVEQRWGDPQLQAKLFTTEEVRRLRATEVADLVAFRREVIQRLEAEGKPVAPYPWP</sequence>
<proteinExistence type="predicted"/>
<dbReference type="GO" id="GO:0046872">
    <property type="term" value="F:metal ion binding"/>
    <property type="evidence" value="ECO:0007669"/>
    <property type="project" value="UniProtKB-KW"/>
</dbReference>
<accession>A0A4V6MX95</accession>
<evidence type="ECO:0000256" key="3">
    <source>
        <dbReference type="ARBA" id="ARBA00023004"/>
    </source>
</evidence>
<keyword evidence="3 4" id="KW-0408">Iron</keyword>
<evidence type="ECO:0000256" key="4">
    <source>
        <dbReference type="PROSITE-ProRule" id="PRU00433"/>
    </source>
</evidence>